<gene>
    <name evidence="1" type="ORF">C7449_103603</name>
</gene>
<dbReference type="AlphaFoldDB" id="A0A2T5BC76"/>
<protein>
    <submittedName>
        <fullName evidence="1">Uncharacterized protein</fullName>
    </submittedName>
</protein>
<sequence length="88" mass="9752">MLDRAGVAMKNVLSPEEIGILSPEDLERIQRIFQRICDERGLARGSAGASALARSILVHYSQGVRDTEKLERLLRALARQSKPSVTVH</sequence>
<dbReference type="RefSeq" id="WP_108002607.1">
    <property type="nucleotide sequence ID" value="NZ_JBHEEX010000002.1"/>
</dbReference>
<accession>A0A2T5BC76</accession>
<comment type="caution">
    <text evidence="1">The sequence shown here is derived from an EMBL/GenBank/DDBJ whole genome shotgun (WGS) entry which is preliminary data.</text>
</comment>
<proteinExistence type="predicted"/>
<dbReference type="EMBL" id="PZZZ01000003">
    <property type="protein sequence ID" value="PTM96582.1"/>
    <property type="molecule type" value="Genomic_DNA"/>
</dbReference>
<name>A0A2T5BC76_MYCDI</name>
<keyword evidence="2" id="KW-1185">Reference proteome</keyword>
<dbReference type="Proteomes" id="UP000241247">
    <property type="component" value="Unassembled WGS sequence"/>
</dbReference>
<evidence type="ECO:0000313" key="2">
    <source>
        <dbReference type="Proteomes" id="UP000241247"/>
    </source>
</evidence>
<organism evidence="1 2">
    <name type="scientific">Mycoplana dimorpha</name>
    <dbReference type="NCBI Taxonomy" id="28320"/>
    <lineage>
        <taxon>Bacteria</taxon>
        <taxon>Pseudomonadati</taxon>
        <taxon>Pseudomonadota</taxon>
        <taxon>Alphaproteobacteria</taxon>
        <taxon>Hyphomicrobiales</taxon>
        <taxon>Rhizobiaceae</taxon>
        <taxon>Mycoplana</taxon>
    </lineage>
</organism>
<evidence type="ECO:0000313" key="1">
    <source>
        <dbReference type="EMBL" id="PTM96582.1"/>
    </source>
</evidence>
<reference evidence="1 2" key="1">
    <citation type="submission" date="2018-04" db="EMBL/GenBank/DDBJ databases">
        <title>Genomic Encyclopedia of Type Strains, Phase IV (KMG-IV): sequencing the most valuable type-strain genomes for metagenomic binning, comparative biology and taxonomic classification.</title>
        <authorList>
            <person name="Goeker M."/>
        </authorList>
    </citation>
    <scope>NUCLEOTIDE SEQUENCE [LARGE SCALE GENOMIC DNA]</scope>
    <source>
        <strain evidence="1 2">DSM 7138</strain>
    </source>
</reference>